<keyword evidence="2" id="KW-0808">Transferase</keyword>
<dbReference type="Proteomes" id="UP000324973">
    <property type="component" value="Unassembled WGS sequence"/>
</dbReference>
<evidence type="ECO:0000313" key="3">
    <source>
        <dbReference type="Proteomes" id="UP000324973"/>
    </source>
</evidence>
<sequence>MEQHDPGTDASRRPIKARGNALVRRIASALARSPLTPNAISLLSIAFAAAGAAALLWLPPWGALLCAVGIQLRLLCNLFDGMVAVEGGQSTPTGALYNEVPDRIADSLLLVALGHAAGMPWAGWAAALLAALTAYVRTLGGALGLAQDFRGPMAKQHRMALMTLACLVAPFEAMFGGSRHALVAAVLVIAAGSLLTCGTRLRAIARQLEAAR</sequence>
<feature type="transmembrane region" description="Helical" evidence="1">
    <location>
        <begin position="39"/>
        <end position="58"/>
    </location>
</feature>
<keyword evidence="1" id="KW-0472">Membrane</keyword>
<organism evidence="2 3">
    <name type="scientific">Luteimonas viscosa</name>
    <dbReference type="NCBI Taxonomy" id="1132694"/>
    <lineage>
        <taxon>Bacteria</taxon>
        <taxon>Pseudomonadati</taxon>
        <taxon>Pseudomonadota</taxon>
        <taxon>Gammaproteobacteria</taxon>
        <taxon>Lysobacterales</taxon>
        <taxon>Lysobacteraceae</taxon>
        <taxon>Luteimonas</taxon>
    </lineage>
</organism>
<dbReference type="EMBL" id="VTFT01000001">
    <property type="protein sequence ID" value="TYT25724.1"/>
    <property type="molecule type" value="Genomic_DNA"/>
</dbReference>
<dbReference type="Pfam" id="PF01066">
    <property type="entry name" value="CDP-OH_P_transf"/>
    <property type="match status" value="1"/>
</dbReference>
<dbReference type="InterPro" id="IPR000462">
    <property type="entry name" value="CDP-OH_P_trans"/>
</dbReference>
<dbReference type="RefSeq" id="WP_149102274.1">
    <property type="nucleotide sequence ID" value="NZ_VTFT01000001.1"/>
</dbReference>
<evidence type="ECO:0000256" key="1">
    <source>
        <dbReference type="SAM" id="Phobius"/>
    </source>
</evidence>
<dbReference type="InterPro" id="IPR043130">
    <property type="entry name" value="CDP-OH_PTrfase_TM_dom"/>
</dbReference>
<name>A0A5D4XNP5_9GAMM</name>
<dbReference type="GO" id="GO:0016020">
    <property type="term" value="C:membrane"/>
    <property type="evidence" value="ECO:0007669"/>
    <property type="project" value="InterPro"/>
</dbReference>
<accession>A0A5D4XNP5</accession>
<feature type="transmembrane region" description="Helical" evidence="1">
    <location>
        <begin position="158"/>
        <end position="175"/>
    </location>
</feature>
<keyword evidence="1" id="KW-1133">Transmembrane helix</keyword>
<keyword evidence="3" id="KW-1185">Reference proteome</keyword>
<dbReference type="GO" id="GO:0008654">
    <property type="term" value="P:phospholipid biosynthetic process"/>
    <property type="evidence" value="ECO:0007669"/>
    <property type="project" value="InterPro"/>
</dbReference>
<dbReference type="OrthoDB" id="1034332at2"/>
<dbReference type="AlphaFoldDB" id="A0A5D4XNP5"/>
<keyword evidence="1" id="KW-0812">Transmembrane</keyword>
<proteinExistence type="predicted"/>
<reference evidence="2 3" key="1">
    <citation type="submission" date="2019-08" db="EMBL/GenBank/DDBJ databases">
        <title>Luteimonas viscosus sp. nov., isolated from soil of a sunflower field.</title>
        <authorList>
            <person name="Jianli Z."/>
            <person name="Ying Z."/>
        </authorList>
    </citation>
    <scope>NUCLEOTIDE SEQUENCE [LARGE SCALE GENOMIC DNA]</scope>
    <source>
        <strain evidence="2 3">XBU10</strain>
    </source>
</reference>
<dbReference type="Gene3D" id="1.20.120.1760">
    <property type="match status" value="1"/>
</dbReference>
<protein>
    <submittedName>
        <fullName evidence="2">CDP-alcohol phosphatidyltransferase family protein</fullName>
    </submittedName>
</protein>
<feature type="transmembrane region" description="Helical" evidence="1">
    <location>
        <begin position="181"/>
        <end position="203"/>
    </location>
</feature>
<feature type="transmembrane region" description="Helical" evidence="1">
    <location>
        <begin position="121"/>
        <end position="146"/>
    </location>
</feature>
<gene>
    <name evidence="2" type="ORF">FZO89_05340</name>
</gene>
<evidence type="ECO:0000313" key="2">
    <source>
        <dbReference type="EMBL" id="TYT25724.1"/>
    </source>
</evidence>
<comment type="caution">
    <text evidence="2">The sequence shown here is derived from an EMBL/GenBank/DDBJ whole genome shotgun (WGS) entry which is preliminary data.</text>
</comment>
<dbReference type="GO" id="GO:0016780">
    <property type="term" value="F:phosphotransferase activity, for other substituted phosphate groups"/>
    <property type="evidence" value="ECO:0007669"/>
    <property type="project" value="InterPro"/>
</dbReference>